<keyword evidence="3" id="KW-1185">Reference proteome</keyword>
<keyword evidence="1" id="KW-0812">Transmembrane</keyword>
<comment type="caution">
    <text evidence="2">The sequence shown here is derived from an EMBL/GenBank/DDBJ whole genome shotgun (WGS) entry which is preliminary data.</text>
</comment>
<protein>
    <submittedName>
        <fullName evidence="2">Uncharacterized protein</fullName>
    </submittedName>
</protein>
<keyword evidence="1" id="KW-1133">Transmembrane helix</keyword>
<evidence type="ECO:0000256" key="1">
    <source>
        <dbReference type="SAM" id="Phobius"/>
    </source>
</evidence>
<dbReference type="EMBL" id="JAEAOA010000299">
    <property type="protein sequence ID" value="KAK3591193.1"/>
    <property type="molecule type" value="Genomic_DNA"/>
</dbReference>
<reference evidence="2" key="2">
    <citation type="journal article" date="2021" name="Genome Biol. Evol.">
        <title>Developing a high-quality reference genome for a parasitic bivalve with doubly uniparental inheritance (Bivalvia: Unionida).</title>
        <authorList>
            <person name="Smith C.H."/>
        </authorList>
    </citation>
    <scope>NUCLEOTIDE SEQUENCE</scope>
    <source>
        <strain evidence="2">CHS0354</strain>
        <tissue evidence="2">Mantle</tissue>
    </source>
</reference>
<evidence type="ECO:0000313" key="2">
    <source>
        <dbReference type="EMBL" id="KAK3591193.1"/>
    </source>
</evidence>
<organism evidence="2 3">
    <name type="scientific">Potamilus streckersoni</name>
    <dbReference type="NCBI Taxonomy" id="2493646"/>
    <lineage>
        <taxon>Eukaryota</taxon>
        <taxon>Metazoa</taxon>
        <taxon>Spiralia</taxon>
        <taxon>Lophotrochozoa</taxon>
        <taxon>Mollusca</taxon>
        <taxon>Bivalvia</taxon>
        <taxon>Autobranchia</taxon>
        <taxon>Heteroconchia</taxon>
        <taxon>Palaeoheterodonta</taxon>
        <taxon>Unionida</taxon>
        <taxon>Unionoidea</taxon>
        <taxon>Unionidae</taxon>
        <taxon>Ambleminae</taxon>
        <taxon>Lampsilini</taxon>
        <taxon>Potamilus</taxon>
    </lineage>
</organism>
<feature type="transmembrane region" description="Helical" evidence="1">
    <location>
        <begin position="101"/>
        <end position="117"/>
    </location>
</feature>
<evidence type="ECO:0000313" key="3">
    <source>
        <dbReference type="Proteomes" id="UP001195483"/>
    </source>
</evidence>
<feature type="transmembrane region" description="Helical" evidence="1">
    <location>
        <begin position="78"/>
        <end position="95"/>
    </location>
</feature>
<reference evidence="2" key="1">
    <citation type="journal article" date="2021" name="Genome Biol. Evol.">
        <title>A High-Quality Reference Genome for a Parasitic Bivalve with Doubly Uniparental Inheritance (Bivalvia: Unionida).</title>
        <authorList>
            <person name="Smith C.H."/>
        </authorList>
    </citation>
    <scope>NUCLEOTIDE SEQUENCE</scope>
    <source>
        <strain evidence="2">CHS0354</strain>
    </source>
</reference>
<accession>A0AAE0VUJ5</accession>
<dbReference type="AlphaFoldDB" id="A0AAE0VUJ5"/>
<keyword evidence="1" id="KW-0472">Membrane</keyword>
<sequence>MRHSQRETPGVVIIILAKATVGIIAAVDRAGFTGLRTCRVNLEKDGRIVEGTKNMISKGDHVLNHFHVDCTKKPAENLINIFGAMSICFIIGTTVVHHGTYAINMVPPMIGAMLLILQMHRATFGKNVYL</sequence>
<dbReference type="Proteomes" id="UP001195483">
    <property type="component" value="Unassembled WGS sequence"/>
</dbReference>
<proteinExistence type="predicted"/>
<gene>
    <name evidence="2" type="ORF">CHS0354_003819</name>
</gene>
<name>A0AAE0VUJ5_9BIVA</name>
<reference evidence="2" key="3">
    <citation type="submission" date="2023-05" db="EMBL/GenBank/DDBJ databases">
        <authorList>
            <person name="Smith C.H."/>
        </authorList>
    </citation>
    <scope>NUCLEOTIDE SEQUENCE</scope>
    <source>
        <strain evidence="2">CHS0354</strain>
        <tissue evidence="2">Mantle</tissue>
    </source>
</reference>